<name>A0A9E9BXI5_9VIRU</name>
<dbReference type="Proteomes" id="UP001181920">
    <property type="component" value="Segment"/>
</dbReference>
<dbReference type="EMBL" id="OM419063">
    <property type="protein sequence ID" value="WAK78035.1"/>
    <property type="molecule type" value="Genomic_DNA"/>
</dbReference>
<evidence type="ECO:0000313" key="1">
    <source>
        <dbReference type="EMBL" id="WAK78035.1"/>
    </source>
</evidence>
<reference evidence="1" key="1">
    <citation type="submission" date="2021-12" db="EMBL/GenBank/DDBJ databases">
        <title>Lineage-specific microbe-virus interactions reveal viral roles in promoting carbon loss from peatlands along a natural permafrost thaw gradient.</title>
        <authorList>
            <person name="Trubl G."/>
            <person name="Roux S."/>
            <person name="Borton M.A."/>
            <person name="Varsani A."/>
            <person name="Li Y.-F."/>
            <person name="Sun C."/>
            <person name="Shaffer M."/>
            <person name="Jang H.B."/>
            <person name="Woodcroft B.J."/>
            <person name="Tyson G.W."/>
            <person name="Wrighton K."/>
            <person name="Saleska S."/>
            <person name="Eloe-Fadrosh E.A."/>
            <person name="Sullivan M.B."/>
            <person name="Rich V.I."/>
        </authorList>
    </citation>
    <scope>NUCLEOTIDE SEQUENCE</scope>
</reference>
<proteinExistence type="predicted"/>
<accession>A0A9E9BXI5</accession>
<sequence>MAKKFRKKHLKSKRAFKRRFKKVTFSKKVMKVVNRYKSEQFIDVPFAQFNVIAWGLASLTVLTSNQIVDCYGLFLSNVANGYGGNNSLSNKALFTKVVITGNIANSQDNILSNSYTDLVWRESIVQPKDAYWSAAIVETGVAGSSPTFNQPWQHYFGKIKKDRYFTMGGNVSETGVAGSVTGLNLARPSIIHFKRTIPINAYVQEVMQYTQVGGAGSGAAIGNFSAFSNRNKFWTIAPQTTGVLFARTYMQYNVRFYFKNCV</sequence>
<protein>
    <submittedName>
        <fullName evidence="1">Capsid protein</fullName>
    </submittedName>
</protein>
<organism evidence="1">
    <name type="scientific">Miresoil virus 422</name>
    <dbReference type="NCBI Taxonomy" id="2911460"/>
    <lineage>
        <taxon>Viruses</taxon>
        <taxon>Miresoil_virus_gcode6_group</taxon>
    </lineage>
</organism>